<evidence type="ECO:0000313" key="2">
    <source>
        <dbReference type="Proteomes" id="UP000250416"/>
    </source>
</evidence>
<sequence>MDLIETPENLIDKSEKFIGFYSKDGFWVDKRIDIENPDDVRKLFGIIPDIVISAEFKKFRAFVCVDGLILLRVEHLARTMPSIGDPRQLSDSLQWLESHLDYANALQLCIESESIKNSTSPEIISTSVLNSDTCRVGFIDGIPVNRSLENNRSLVAARHELIVWLSSGMPAQQHPQATSPAWMSWTVVPKSVIHSAIETFSLICGDENIIKWLSFISKAKTSHFNNDFRVAFVLLWFVIESAAKSLALKNGINARKIKTMELIAHELRLKNLINDEMFDNLTVLRKEVRNKLFHEPADTVCLPHHSVAAAKVAIDLVVRGRAIDLNTKWTTSAQF</sequence>
<proteinExistence type="predicted"/>
<name>A0AAE8NCA9_BURCE</name>
<dbReference type="AlphaFoldDB" id="A0AAE8NCA9"/>
<reference evidence="1 2" key="1">
    <citation type="submission" date="2018-06" db="EMBL/GenBank/DDBJ databases">
        <authorList>
            <consortium name="Pathogen Informatics"/>
            <person name="Doyle S."/>
        </authorList>
    </citation>
    <scope>NUCLEOTIDE SEQUENCE [LARGE SCALE GENOMIC DNA]</scope>
    <source>
        <strain evidence="1 2">NCTC10661</strain>
    </source>
</reference>
<accession>A0AAE8NCA9</accession>
<dbReference type="Proteomes" id="UP000250416">
    <property type="component" value="Unassembled WGS sequence"/>
</dbReference>
<comment type="caution">
    <text evidence="1">The sequence shown here is derived from an EMBL/GenBank/DDBJ whole genome shotgun (WGS) entry which is preliminary data.</text>
</comment>
<organism evidence="1 2">
    <name type="scientific">Burkholderia cepacia</name>
    <name type="common">Pseudomonas cepacia</name>
    <dbReference type="NCBI Taxonomy" id="292"/>
    <lineage>
        <taxon>Bacteria</taxon>
        <taxon>Pseudomonadati</taxon>
        <taxon>Pseudomonadota</taxon>
        <taxon>Betaproteobacteria</taxon>
        <taxon>Burkholderiales</taxon>
        <taxon>Burkholderiaceae</taxon>
        <taxon>Burkholderia</taxon>
        <taxon>Burkholderia cepacia complex</taxon>
    </lineage>
</organism>
<protein>
    <submittedName>
        <fullName evidence="1">Uncharacterized protein</fullName>
    </submittedName>
</protein>
<dbReference type="RefSeq" id="WP_146774191.1">
    <property type="nucleotide sequence ID" value="NZ_CADEUP010000011.1"/>
</dbReference>
<evidence type="ECO:0000313" key="1">
    <source>
        <dbReference type="EMBL" id="SPV17521.1"/>
    </source>
</evidence>
<gene>
    <name evidence="1" type="ORF">NCTC10661_01836</name>
</gene>
<dbReference type="EMBL" id="UARD01000008">
    <property type="protein sequence ID" value="SPV17521.1"/>
    <property type="molecule type" value="Genomic_DNA"/>
</dbReference>